<keyword evidence="3" id="KW-0819">tRNA processing</keyword>
<dbReference type="EMBL" id="CM000609">
    <property type="protein sequence ID" value="EEC49208.1"/>
    <property type="molecule type" value="Genomic_DNA"/>
</dbReference>
<dbReference type="eggNOG" id="KOG2364">
    <property type="taxonomic scope" value="Eukaryota"/>
</dbReference>
<evidence type="ECO:0000256" key="4">
    <source>
        <dbReference type="ARBA" id="ARBA00023235"/>
    </source>
</evidence>
<evidence type="ECO:0000313" key="7">
    <source>
        <dbReference type="EMBL" id="EEC49208.1"/>
    </source>
</evidence>
<sequence length="571" mass="64264">MIAPTEPDQQSSNPERDVWTHVRHSLCDECRPRLSTNKCPREDPSTLSPANRLAPATIQSPCPVCLGLSSPEFANQLEASVRQALKPYGSPCENRFSQETDQPTLILPGDLLYRYGALQRWWNPVLSGNNNNDSILALGQTFKTRARALVSNCVQGLVQSNSTSGSHYPQYVQDEEQGYLSVYVIAVPHSTLHRPTHLFSGGGTSKRRRHHRHLDVSETQQGGDPRKSLEERMKKQGITVWSLNQAFNSNLDLISEEADRSILEQTKAMSEHASGFDFHVAVWRRPFYLRGLYTKLRRDVSQTPFFVVDEGKRRKLGVTSVEEQIVPVVSRYSGGISCHNKDPSLPENVVFGMCKFHASGREDMDVRMLLPEANASDTSNRLASGRPFVCEVIDALRLPSVTDLLRIVDNVNKTTSVNENMTLPRCYGRNDMTSISRDFSFAPASSFKNLQAETEDKVKFYGCLCWSATPLPKEDEDLKKLLGTFPLQLKQRTPIRVLHRRSNMIRVRHVLSAQAHRIDDHYFRLHISTDAGTYVKEFVHGDLGRTVPSVSALLKCKTDILELDCEGIQTS</sequence>
<dbReference type="PaxDb" id="2850-Phatr45108"/>
<reference evidence="8" key="2">
    <citation type="submission" date="2008-08" db="EMBL/GenBank/DDBJ databases">
        <authorList>
            <consortium name="Diatom Consortium"/>
            <person name="Grigoriev I."/>
            <person name="Grimwood J."/>
            <person name="Kuo A."/>
            <person name="Otillar R.P."/>
            <person name="Salamov A."/>
            <person name="Detter J.C."/>
            <person name="Lindquist E."/>
            <person name="Shapiro H."/>
            <person name="Lucas S."/>
            <person name="Glavina del Rio T."/>
            <person name="Pitluck S."/>
            <person name="Rokhsar D."/>
            <person name="Bowler C."/>
        </authorList>
    </citation>
    <scope>GENOME REANNOTATION</scope>
    <source>
        <strain evidence="8">CCAP 1055/1</strain>
    </source>
</reference>
<dbReference type="GO" id="GO:0031119">
    <property type="term" value="P:tRNA pseudouridine synthesis"/>
    <property type="evidence" value="ECO:0007669"/>
    <property type="project" value="TreeGrafter"/>
</dbReference>
<dbReference type="AlphaFoldDB" id="B7FWH4"/>
<dbReference type="InterPro" id="IPR039894">
    <property type="entry name" value="Pus10-like"/>
</dbReference>
<dbReference type="GO" id="GO:0160148">
    <property type="term" value="F:tRNA pseudouridine(55) synthase activity"/>
    <property type="evidence" value="ECO:0007669"/>
    <property type="project" value="UniProtKB-EC"/>
</dbReference>
<dbReference type="Gene3D" id="3.30.70.2510">
    <property type="match status" value="1"/>
</dbReference>
<evidence type="ECO:0000256" key="2">
    <source>
        <dbReference type="ARBA" id="ARBA00012787"/>
    </source>
</evidence>
<dbReference type="Gene3D" id="3.30.70.3190">
    <property type="match status" value="1"/>
</dbReference>
<proteinExistence type="inferred from homology"/>
<dbReference type="RefSeq" id="XP_002179385.1">
    <property type="nucleotide sequence ID" value="XM_002179349.1"/>
</dbReference>
<dbReference type="InterPro" id="IPR048741">
    <property type="entry name" value="Pus10-like_C"/>
</dbReference>
<evidence type="ECO:0000256" key="5">
    <source>
        <dbReference type="SAM" id="MobiDB-lite"/>
    </source>
</evidence>
<keyword evidence="4" id="KW-0413">Isomerase</keyword>
<comment type="similarity">
    <text evidence="1">Belongs to the pseudouridine synthase Pus10 family.</text>
</comment>
<reference evidence="7 8" key="1">
    <citation type="journal article" date="2008" name="Nature">
        <title>The Phaeodactylum genome reveals the evolutionary history of diatom genomes.</title>
        <authorList>
            <person name="Bowler C."/>
            <person name="Allen A.E."/>
            <person name="Badger J.H."/>
            <person name="Grimwood J."/>
            <person name="Jabbari K."/>
            <person name="Kuo A."/>
            <person name="Maheswari U."/>
            <person name="Martens C."/>
            <person name="Maumus F."/>
            <person name="Otillar R.P."/>
            <person name="Rayko E."/>
            <person name="Salamov A."/>
            <person name="Vandepoele K."/>
            <person name="Beszteri B."/>
            <person name="Gruber A."/>
            <person name="Heijde M."/>
            <person name="Katinka M."/>
            <person name="Mock T."/>
            <person name="Valentin K."/>
            <person name="Verret F."/>
            <person name="Berges J.A."/>
            <person name="Brownlee C."/>
            <person name="Cadoret J.P."/>
            <person name="Chiovitti A."/>
            <person name="Choi C.J."/>
            <person name="Coesel S."/>
            <person name="De Martino A."/>
            <person name="Detter J.C."/>
            <person name="Durkin C."/>
            <person name="Falciatore A."/>
            <person name="Fournet J."/>
            <person name="Haruta M."/>
            <person name="Huysman M.J."/>
            <person name="Jenkins B.D."/>
            <person name="Jiroutova K."/>
            <person name="Jorgensen R.E."/>
            <person name="Joubert Y."/>
            <person name="Kaplan A."/>
            <person name="Kroger N."/>
            <person name="Kroth P.G."/>
            <person name="La Roche J."/>
            <person name="Lindquist E."/>
            <person name="Lommer M."/>
            <person name="Martin-Jezequel V."/>
            <person name="Lopez P.J."/>
            <person name="Lucas S."/>
            <person name="Mangogna M."/>
            <person name="McGinnis K."/>
            <person name="Medlin L.K."/>
            <person name="Montsant A."/>
            <person name="Oudot-Le Secq M.P."/>
            <person name="Napoli C."/>
            <person name="Obornik M."/>
            <person name="Parker M.S."/>
            <person name="Petit J.L."/>
            <person name="Porcel B.M."/>
            <person name="Poulsen N."/>
            <person name="Robison M."/>
            <person name="Rychlewski L."/>
            <person name="Rynearson T.A."/>
            <person name="Schmutz J."/>
            <person name="Shapiro H."/>
            <person name="Siaut M."/>
            <person name="Stanley M."/>
            <person name="Sussman M.R."/>
            <person name="Taylor A.R."/>
            <person name="Vardi A."/>
            <person name="von Dassow P."/>
            <person name="Vyverman W."/>
            <person name="Willis A."/>
            <person name="Wyrwicz L.S."/>
            <person name="Rokhsar D.S."/>
            <person name="Weissenbach J."/>
            <person name="Armbrust E.V."/>
            <person name="Green B.R."/>
            <person name="Van de Peer Y."/>
            <person name="Grigoriev I.V."/>
        </authorList>
    </citation>
    <scope>NUCLEOTIDE SEQUENCE [LARGE SCALE GENOMIC DNA]</scope>
    <source>
        <strain evidence="7 8">CCAP 1055/1</strain>
    </source>
</reference>
<dbReference type="InterPro" id="IPR020103">
    <property type="entry name" value="PsdUridine_synth_cat_dom_sf"/>
</dbReference>
<evidence type="ECO:0000256" key="1">
    <source>
        <dbReference type="ARBA" id="ARBA00009652"/>
    </source>
</evidence>
<dbReference type="InParanoid" id="B7FWH4"/>
<feature type="domain" description="Pus10-like C-terminal" evidence="6">
    <location>
        <begin position="288"/>
        <end position="568"/>
    </location>
</feature>
<evidence type="ECO:0000313" key="8">
    <source>
        <dbReference type="Proteomes" id="UP000000759"/>
    </source>
</evidence>
<dbReference type="Proteomes" id="UP000000759">
    <property type="component" value="Chromosome 6"/>
</dbReference>
<evidence type="ECO:0000259" key="6">
    <source>
        <dbReference type="Pfam" id="PF21238"/>
    </source>
</evidence>
<dbReference type="Pfam" id="PF21238">
    <property type="entry name" value="Pus10_C"/>
    <property type="match status" value="1"/>
</dbReference>
<dbReference type="SUPFAM" id="SSF55120">
    <property type="entry name" value="Pseudouridine synthase"/>
    <property type="match status" value="1"/>
</dbReference>
<dbReference type="EC" id="5.4.99.25" evidence="2"/>
<dbReference type="HOGENOM" id="CLU_477768_0_0_1"/>
<dbReference type="OrthoDB" id="271937at2759"/>
<protein>
    <recommendedName>
        <fullName evidence="2">tRNA pseudouridine(55) synthase</fullName>
        <ecNumber evidence="2">5.4.99.25</ecNumber>
    </recommendedName>
</protein>
<keyword evidence="8" id="KW-1185">Reference proteome</keyword>
<dbReference type="PANTHER" id="PTHR21568">
    <property type="entry name" value="TRNA PSEUDOURIDINE SYNTHASE PUS10"/>
    <property type="match status" value="1"/>
</dbReference>
<organism evidence="7 8">
    <name type="scientific">Phaeodactylum tricornutum (strain CCAP 1055/1)</name>
    <dbReference type="NCBI Taxonomy" id="556484"/>
    <lineage>
        <taxon>Eukaryota</taxon>
        <taxon>Sar</taxon>
        <taxon>Stramenopiles</taxon>
        <taxon>Ochrophyta</taxon>
        <taxon>Bacillariophyta</taxon>
        <taxon>Bacillariophyceae</taxon>
        <taxon>Bacillariophycidae</taxon>
        <taxon>Naviculales</taxon>
        <taxon>Phaeodactylaceae</taxon>
        <taxon>Phaeodactylum</taxon>
    </lineage>
</organism>
<dbReference type="STRING" id="556484.B7FWH4"/>
<accession>B7FWH4</accession>
<dbReference type="GO" id="GO:0003723">
    <property type="term" value="F:RNA binding"/>
    <property type="evidence" value="ECO:0007669"/>
    <property type="project" value="InterPro"/>
</dbReference>
<dbReference type="FunFam" id="3.30.70.3190:FF:000001">
    <property type="entry name" value="tRNA pseudouridine synthase Pus10"/>
    <property type="match status" value="1"/>
</dbReference>
<gene>
    <name evidence="7" type="ORF">PHATRDRAFT_45108</name>
</gene>
<feature type="region of interest" description="Disordered" evidence="5">
    <location>
        <begin position="196"/>
        <end position="230"/>
    </location>
</feature>
<dbReference type="GeneID" id="7200305"/>
<dbReference type="PANTHER" id="PTHR21568:SF0">
    <property type="entry name" value="TRNA PSEUDOURIDINE SYNTHASE PUS10"/>
    <property type="match status" value="1"/>
</dbReference>
<evidence type="ECO:0000256" key="3">
    <source>
        <dbReference type="ARBA" id="ARBA00022694"/>
    </source>
</evidence>
<name>B7FWH4_PHATC</name>
<dbReference type="KEGG" id="pti:PHATRDRAFT_45108"/>